<reference evidence="11 12" key="1">
    <citation type="submission" date="2011-02" db="EMBL/GenBank/DDBJ databases">
        <title>The Genome Sequence of Sphaeroforma arctica JP610.</title>
        <authorList>
            <consortium name="The Broad Institute Genome Sequencing Platform"/>
            <person name="Russ C."/>
            <person name="Cuomo C."/>
            <person name="Young S.K."/>
            <person name="Zeng Q."/>
            <person name="Gargeya S."/>
            <person name="Alvarado L."/>
            <person name="Berlin A."/>
            <person name="Chapman S.B."/>
            <person name="Chen Z."/>
            <person name="Freedman E."/>
            <person name="Gellesch M."/>
            <person name="Goldberg J."/>
            <person name="Griggs A."/>
            <person name="Gujja S."/>
            <person name="Heilman E."/>
            <person name="Heiman D."/>
            <person name="Howarth C."/>
            <person name="Mehta T."/>
            <person name="Neiman D."/>
            <person name="Pearson M."/>
            <person name="Roberts A."/>
            <person name="Saif S."/>
            <person name="Shea T."/>
            <person name="Shenoy N."/>
            <person name="Sisk P."/>
            <person name="Stolte C."/>
            <person name="Sykes S."/>
            <person name="White J."/>
            <person name="Yandava C."/>
            <person name="Burger G."/>
            <person name="Gray M.W."/>
            <person name="Holland P.W.H."/>
            <person name="King N."/>
            <person name="Lang F.B.F."/>
            <person name="Roger A.J."/>
            <person name="Ruiz-Trillo I."/>
            <person name="Haas B."/>
            <person name="Nusbaum C."/>
            <person name="Birren B."/>
        </authorList>
    </citation>
    <scope>NUCLEOTIDE SEQUENCE [LARGE SCALE GENOMIC DNA]</scope>
    <source>
        <strain evidence="11 12">JP610</strain>
    </source>
</reference>
<evidence type="ECO:0000256" key="2">
    <source>
        <dbReference type="ARBA" id="ARBA00020355"/>
    </source>
</evidence>
<dbReference type="GO" id="GO:0016301">
    <property type="term" value="F:kinase activity"/>
    <property type="evidence" value="ECO:0007669"/>
    <property type="project" value="UniProtKB-KW"/>
</dbReference>
<name>A0A0L0FQB4_9EUKA</name>
<dbReference type="CDD" id="cd00038">
    <property type="entry name" value="CAP_ED"/>
    <property type="match status" value="2"/>
</dbReference>
<keyword evidence="6 8" id="KW-0547">Nucleotide-binding</keyword>
<dbReference type="RefSeq" id="XP_014152882.1">
    <property type="nucleotide sequence ID" value="XM_014297407.1"/>
</dbReference>
<dbReference type="InterPro" id="IPR000595">
    <property type="entry name" value="cNMP-bd_dom"/>
</dbReference>
<evidence type="ECO:0000256" key="8">
    <source>
        <dbReference type="PIRSR" id="PIRSR000548-1"/>
    </source>
</evidence>
<feature type="region of interest" description="Disordered" evidence="9">
    <location>
        <begin position="57"/>
        <end position="77"/>
    </location>
</feature>
<dbReference type="PANTHER" id="PTHR11635">
    <property type="entry name" value="CAMP-DEPENDENT PROTEIN KINASE REGULATORY CHAIN"/>
    <property type="match status" value="1"/>
</dbReference>
<dbReference type="AlphaFoldDB" id="A0A0L0FQB4"/>
<proteinExistence type="inferred from homology"/>
<dbReference type="InterPro" id="IPR012198">
    <property type="entry name" value="cAMP_dep_PK_reg_su"/>
</dbReference>
<feature type="binding site" evidence="8">
    <location>
        <position position="299"/>
    </location>
    <ligand>
        <name>3',5'-cyclic AMP</name>
        <dbReference type="ChEBI" id="CHEBI:58165"/>
        <label>2</label>
    </ligand>
</feature>
<dbReference type="CDD" id="cd22961">
    <property type="entry name" value="DD_TEX55-like"/>
    <property type="match status" value="1"/>
</dbReference>
<dbReference type="FunFam" id="2.60.120.10:FF:000039">
    <property type="entry name" value="cAMP-dependent protein kinase regulatory subunit"/>
    <property type="match status" value="1"/>
</dbReference>
<dbReference type="PROSITE" id="PS00889">
    <property type="entry name" value="CNMP_BINDING_2"/>
    <property type="match status" value="2"/>
</dbReference>
<dbReference type="InterPro" id="IPR018490">
    <property type="entry name" value="cNMP-bd_dom_sf"/>
</dbReference>
<dbReference type="PROSITE" id="PS50042">
    <property type="entry name" value="CNMP_BINDING_3"/>
    <property type="match status" value="2"/>
</dbReference>
<comment type="similarity">
    <text evidence="1">Belongs to the cAMP-dependent kinase regulatory chain family.</text>
</comment>
<accession>A0A0L0FQB4</accession>
<dbReference type="InterPro" id="IPR018488">
    <property type="entry name" value="cNMP-bd_CS"/>
</dbReference>
<evidence type="ECO:0000256" key="6">
    <source>
        <dbReference type="ARBA" id="ARBA00022741"/>
    </source>
</evidence>
<dbReference type="Pfam" id="PF00027">
    <property type="entry name" value="cNMP_binding"/>
    <property type="match status" value="2"/>
</dbReference>
<evidence type="ECO:0000313" key="11">
    <source>
        <dbReference type="EMBL" id="KNC78980.1"/>
    </source>
</evidence>
<dbReference type="Proteomes" id="UP000054560">
    <property type="component" value="Unassembled WGS sequence"/>
</dbReference>
<dbReference type="GO" id="GO:0004862">
    <property type="term" value="F:cAMP-dependent protein kinase inhibitor activity"/>
    <property type="evidence" value="ECO:0007669"/>
    <property type="project" value="TreeGrafter"/>
</dbReference>
<feature type="binding site" evidence="8">
    <location>
        <position position="177"/>
    </location>
    <ligand>
        <name>3',5'-cyclic AMP</name>
        <dbReference type="ChEBI" id="CHEBI:58165"/>
        <label>1</label>
    </ligand>
</feature>
<feature type="domain" description="Cyclic nucleotide-binding" evidence="10">
    <location>
        <begin position="230"/>
        <end position="349"/>
    </location>
</feature>
<dbReference type="eggNOG" id="KOG1113">
    <property type="taxonomic scope" value="Eukaryota"/>
</dbReference>
<dbReference type="InterPro" id="IPR014710">
    <property type="entry name" value="RmlC-like_jellyroll"/>
</dbReference>
<keyword evidence="12" id="KW-1185">Reference proteome</keyword>
<feature type="domain" description="Cyclic nucleotide-binding" evidence="10">
    <location>
        <begin position="107"/>
        <end position="227"/>
    </location>
</feature>
<dbReference type="SMART" id="SM00100">
    <property type="entry name" value="cNMP"/>
    <property type="match status" value="2"/>
</dbReference>
<dbReference type="Gene3D" id="1.20.890.10">
    <property type="entry name" value="cAMP-dependent protein kinase regulatory subunit, dimerization-anchoring domain"/>
    <property type="match status" value="1"/>
</dbReference>
<keyword evidence="4 8" id="KW-0116">cAMP-binding</keyword>
<sequence>MSSADEYLEQHNVREYVKDLLTALSSETPDDALGFIKEYVNNTSSLPAKVPTKDVLAPESVSSRSRRGAVSASVMTEEDSDNYKRRVIPKDYKTMAALQKSMGKNILFKHLDDEEQSEIFDAMEAVEAKANEEIIVQGDEGDNFYVIDSGTVEVWITKGANDPVMVATIGEGGSFGELALIYGTPRAATIKARTDCKLWALDRDSYRHIIMGNTIRKRKMYENFLEKVPILEPLDHWERLTVADALETCSFKAGDKIVTQGEDGDTFFIIVEGEAIVTQEMEGKAVEVARLHSSDYFGEIALLTNKPRAATVTASGALKCVKLDKERFERVLGSCEDILKRNIDKYESYVTLQ</sequence>
<dbReference type="GO" id="GO:0005952">
    <property type="term" value="C:cAMP-dependent protein kinase complex"/>
    <property type="evidence" value="ECO:0007669"/>
    <property type="project" value="InterPro"/>
</dbReference>
<dbReference type="OrthoDB" id="417078at2759"/>
<evidence type="ECO:0000256" key="5">
    <source>
        <dbReference type="ARBA" id="ARBA00022737"/>
    </source>
</evidence>
<evidence type="ECO:0000259" key="10">
    <source>
        <dbReference type="PROSITE" id="PS50042"/>
    </source>
</evidence>
<dbReference type="STRING" id="667725.A0A0L0FQB4"/>
<protein>
    <recommendedName>
        <fullName evidence="2">cAMP-dependent protein kinase regulatory subunit</fullName>
    </recommendedName>
</protein>
<dbReference type="Gene3D" id="2.60.120.10">
    <property type="entry name" value="Jelly Rolls"/>
    <property type="match status" value="2"/>
</dbReference>
<dbReference type="PROSITE" id="PS00888">
    <property type="entry name" value="CNMP_BINDING_1"/>
    <property type="match status" value="2"/>
</dbReference>
<feature type="binding site" evidence="8">
    <location>
        <position position="308"/>
    </location>
    <ligand>
        <name>3',5'-cyclic AMP</name>
        <dbReference type="ChEBI" id="CHEBI:58165"/>
        <label>2</label>
    </ligand>
</feature>
<evidence type="ECO:0000313" key="12">
    <source>
        <dbReference type="Proteomes" id="UP000054560"/>
    </source>
</evidence>
<organism evidence="11 12">
    <name type="scientific">Sphaeroforma arctica JP610</name>
    <dbReference type="NCBI Taxonomy" id="667725"/>
    <lineage>
        <taxon>Eukaryota</taxon>
        <taxon>Ichthyosporea</taxon>
        <taxon>Ichthyophonida</taxon>
        <taxon>Sphaeroforma</taxon>
    </lineage>
</organism>
<gene>
    <name evidence="11" type="ORF">SARC_08610</name>
</gene>
<dbReference type="PIRSF" id="PIRSF000548">
    <property type="entry name" value="PK_regulatory"/>
    <property type="match status" value="1"/>
</dbReference>
<dbReference type="GO" id="GO:0005829">
    <property type="term" value="C:cytosol"/>
    <property type="evidence" value="ECO:0007669"/>
    <property type="project" value="TreeGrafter"/>
</dbReference>
<keyword evidence="7 8" id="KW-0114">cAMP</keyword>
<keyword evidence="11" id="KW-0808">Transferase</keyword>
<keyword evidence="5" id="KW-0677">Repeat</keyword>
<dbReference type="EMBL" id="KQ242385">
    <property type="protein sequence ID" value="KNC78980.1"/>
    <property type="molecule type" value="Genomic_DNA"/>
</dbReference>
<evidence type="ECO:0000256" key="3">
    <source>
        <dbReference type="ARBA" id="ARBA00022553"/>
    </source>
</evidence>
<dbReference type="GO" id="GO:0034236">
    <property type="term" value="F:protein kinase A catalytic subunit binding"/>
    <property type="evidence" value="ECO:0007669"/>
    <property type="project" value="TreeGrafter"/>
</dbReference>
<dbReference type="PANTHER" id="PTHR11635:SF152">
    <property type="entry name" value="CAMP-DEPENDENT PROTEIN KINASE TYPE I REGULATORY SUBUNIT-RELATED"/>
    <property type="match status" value="1"/>
</dbReference>
<dbReference type="GeneID" id="25909114"/>
<keyword evidence="3" id="KW-0597">Phosphoprotein</keyword>
<dbReference type="InterPro" id="IPR050503">
    <property type="entry name" value="cAMP-dep_PK_reg_su-like"/>
</dbReference>
<dbReference type="SUPFAM" id="SSF47391">
    <property type="entry name" value="Dimerization-anchoring domain of cAMP-dependent PK regulatory subunit"/>
    <property type="match status" value="1"/>
</dbReference>
<feature type="binding site" evidence="8">
    <location>
        <position position="186"/>
    </location>
    <ligand>
        <name>3',5'-cyclic AMP</name>
        <dbReference type="ChEBI" id="CHEBI:58165"/>
        <label>1</label>
    </ligand>
</feature>
<dbReference type="GO" id="GO:0030552">
    <property type="term" value="F:cAMP binding"/>
    <property type="evidence" value="ECO:0007669"/>
    <property type="project" value="UniProtKB-KW"/>
</dbReference>
<dbReference type="PRINTS" id="PR00103">
    <property type="entry name" value="CAMPKINASE"/>
</dbReference>
<dbReference type="FunFam" id="2.60.120.10:FF:000006">
    <property type="entry name" value="cAMP-dependent protein kinase type I-alpha regulatory subunit"/>
    <property type="match status" value="1"/>
</dbReference>
<dbReference type="GO" id="GO:0033554">
    <property type="term" value="P:cellular response to stress"/>
    <property type="evidence" value="ECO:0007669"/>
    <property type="project" value="UniProtKB-ARBA"/>
</dbReference>
<feature type="compositionally biased region" description="Low complexity" evidence="9">
    <location>
        <begin position="60"/>
        <end position="74"/>
    </location>
</feature>
<evidence type="ECO:0000256" key="9">
    <source>
        <dbReference type="SAM" id="MobiDB-lite"/>
    </source>
</evidence>
<evidence type="ECO:0000256" key="1">
    <source>
        <dbReference type="ARBA" id="ARBA00005753"/>
    </source>
</evidence>
<keyword evidence="11" id="KW-0418">Kinase</keyword>
<evidence type="ECO:0000256" key="4">
    <source>
        <dbReference type="ARBA" id="ARBA00022566"/>
    </source>
</evidence>
<dbReference type="SUPFAM" id="SSF51206">
    <property type="entry name" value="cAMP-binding domain-like"/>
    <property type="match status" value="2"/>
</dbReference>
<evidence type="ECO:0000256" key="7">
    <source>
        <dbReference type="ARBA" id="ARBA00023149"/>
    </source>
</evidence>